<evidence type="ECO:0000313" key="2">
    <source>
        <dbReference type="Proteomes" id="UP000609323"/>
    </source>
</evidence>
<evidence type="ECO:0000313" key="1">
    <source>
        <dbReference type="EMBL" id="GGA40523.1"/>
    </source>
</evidence>
<dbReference type="Proteomes" id="UP000609323">
    <property type="component" value="Unassembled WGS sequence"/>
</dbReference>
<dbReference type="RefSeq" id="WP_094093749.1">
    <property type="nucleotide sequence ID" value="NZ_BMHF01000009.1"/>
</dbReference>
<proteinExistence type="predicted"/>
<accession>A0ABQ1GBK7</accession>
<dbReference type="EMBL" id="BMHF01000009">
    <property type="protein sequence ID" value="GGA40523.1"/>
    <property type="molecule type" value="Genomic_DNA"/>
</dbReference>
<organism evidence="1 2">
    <name type="scientific">Paenibacillus physcomitrellae</name>
    <dbReference type="NCBI Taxonomy" id="1619311"/>
    <lineage>
        <taxon>Bacteria</taxon>
        <taxon>Bacillati</taxon>
        <taxon>Bacillota</taxon>
        <taxon>Bacilli</taxon>
        <taxon>Bacillales</taxon>
        <taxon>Paenibacillaceae</taxon>
        <taxon>Paenibacillus</taxon>
    </lineage>
</organism>
<protein>
    <submittedName>
        <fullName evidence="1">Uncharacterized protein</fullName>
    </submittedName>
</protein>
<sequence length="174" mass="19807">MKRLVFILLGVILITNIIWGIVYNEKNSKSSKSVVHVYTLNGKGELWDISDYKIIVTEDKILRGNGKLTYKGAPKNIENSTYYKYDFKEMNSTEKYETVYTHEASSSGGPVAILENLDNDTGSITGDYSYNELLKDKQNYESTTLTITWNDNNKELHTETIDLDIDSEIAIDNN</sequence>
<reference evidence="2" key="1">
    <citation type="journal article" date="2019" name="Int. J. Syst. Evol. Microbiol.">
        <title>The Global Catalogue of Microorganisms (GCM) 10K type strain sequencing project: providing services to taxonomists for standard genome sequencing and annotation.</title>
        <authorList>
            <consortium name="The Broad Institute Genomics Platform"/>
            <consortium name="The Broad Institute Genome Sequencing Center for Infectious Disease"/>
            <person name="Wu L."/>
            <person name="Ma J."/>
        </authorList>
    </citation>
    <scope>NUCLEOTIDE SEQUENCE [LARGE SCALE GENOMIC DNA]</scope>
    <source>
        <strain evidence="2">CGMCC 1.15044</strain>
    </source>
</reference>
<name>A0ABQ1GBK7_9BACL</name>
<gene>
    <name evidence="1" type="ORF">GCM10010917_27190</name>
</gene>
<keyword evidence="2" id="KW-1185">Reference proteome</keyword>
<comment type="caution">
    <text evidence="1">The sequence shown here is derived from an EMBL/GenBank/DDBJ whole genome shotgun (WGS) entry which is preliminary data.</text>
</comment>